<protein>
    <submittedName>
        <fullName evidence="2">Type II toxin-antitoxin system RelE/ParE family toxin</fullName>
    </submittedName>
</protein>
<dbReference type="InterPro" id="IPR035093">
    <property type="entry name" value="RelE/ParE_toxin_dom_sf"/>
</dbReference>
<dbReference type="RefSeq" id="WP_378974195.1">
    <property type="nucleotide sequence ID" value="NZ_JBHSWN010000001.1"/>
</dbReference>
<sequence length="100" mass="11442">MKRRQIIYTADAATDLETIYDTVAEAADTGVASQYNRRLREFCEGLAYGAERGSLRDDIRPHLWVIGFERRISVAFAVEGDRVVILRLFYGGRDWNSALR</sequence>
<organism evidence="2 3">
    <name type="scientific">Methylobacterium komagatae</name>
    <dbReference type="NCBI Taxonomy" id="374425"/>
    <lineage>
        <taxon>Bacteria</taxon>
        <taxon>Pseudomonadati</taxon>
        <taxon>Pseudomonadota</taxon>
        <taxon>Alphaproteobacteria</taxon>
        <taxon>Hyphomicrobiales</taxon>
        <taxon>Methylobacteriaceae</taxon>
        <taxon>Methylobacterium</taxon>
    </lineage>
</organism>
<dbReference type="EMBL" id="JBHSWN010000001">
    <property type="protein sequence ID" value="MFC6792388.1"/>
    <property type="molecule type" value="Genomic_DNA"/>
</dbReference>
<accession>A0ABW2BPK9</accession>
<evidence type="ECO:0000256" key="1">
    <source>
        <dbReference type="ARBA" id="ARBA00022649"/>
    </source>
</evidence>
<name>A0ABW2BPK9_9HYPH</name>
<dbReference type="Gene3D" id="3.30.2310.20">
    <property type="entry name" value="RelE-like"/>
    <property type="match status" value="1"/>
</dbReference>
<proteinExistence type="predicted"/>
<evidence type="ECO:0000313" key="3">
    <source>
        <dbReference type="Proteomes" id="UP001596292"/>
    </source>
</evidence>
<dbReference type="Proteomes" id="UP001596292">
    <property type="component" value="Unassembled WGS sequence"/>
</dbReference>
<keyword evidence="1" id="KW-1277">Toxin-antitoxin system</keyword>
<dbReference type="Pfam" id="PF05016">
    <property type="entry name" value="ParE_toxin"/>
    <property type="match status" value="1"/>
</dbReference>
<keyword evidence="3" id="KW-1185">Reference proteome</keyword>
<gene>
    <name evidence="2" type="ORF">ACFQE0_24215</name>
</gene>
<reference evidence="3" key="1">
    <citation type="journal article" date="2019" name="Int. J. Syst. Evol. Microbiol.">
        <title>The Global Catalogue of Microorganisms (GCM) 10K type strain sequencing project: providing services to taxonomists for standard genome sequencing and annotation.</title>
        <authorList>
            <consortium name="The Broad Institute Genomics Platform"/>
            <consortium name="The Broad Institute Genome Sequencing Center for Infectious Disease"/>
            <person name="Wu L."/>
            <person name="Ma J."/>
        </authorList>
    </citation>
    <scope>NUCLEOTIDE SEQUENCE [LARGE SCALE GENOMIC DNA]</scope>
    <source>
        <strain evidence="3">CCUG 48316</strain>
    </source>
</reference>
<comment type="caution">
    <text evidence="2">The sequence shown here is derived from an EMBL/GenBank/DDBJ whole genome shotgun (WGS) entry which is preliminary data.</text>
</comment>
<dbReference type="InterPro" id="IPR007712">
    <property type="entry name" value="RelE/ParE_toxin"/>
</dbReference>
<evidence type="ECO:0000313" key="2">
    <source>
        <dbReference type="EMBL" id="MFC6792388.1"/>
    </source>
</evidence>